<reference evidence="3" key="1">
    <citation type="submission" date="2022-11" db="UniProtKB">
        <authorList>
            <consortium name="WormBaseParasite"/>
        </authorList>
    </citation>
    <scope>IDENTIFICATION</scope>
</reference>
<dbReference type="Pfam" id="PF00059">
    <property type="entry name" value="Lectin_C"/>
    <property type="match status" value="2"/>
</dbReference>
<name>A0A914EC01_9BILA</name>
<dbReference type="InterPro" id="IPR016186">
    <property type="entry name" value="C-type_lectin-like/link_sf"/>
</dbReference>
<evidence type="ECO:0000259" key="1">
    <source>
        <dbReference type="PROSITE" id="PS50041"/>
    </source>
</evidence>
<dbReference type="InterPro" id="IPR050111">
    <property type="entry name" value="C-type_lectin/snaclec_domain"/>
</dbReference>
<dbReference type="InterPro" id="IPR001304">
    <property type="entry name" value="C-type_lectin-like"/>
</dbReference>
<dbReference type="Proteomes" id="UP000887540">
    <property type="component" value="Unplaced"/>
</dbReference>
<sequence>VGGNDTFIYWADAKQECLKLESNLASIHSKEENVAIQNLLKRTESSSWAWLGGQKIGNTWTWIDRTSWDYTNWFHPESNPGGACLHNRIFSENGSWDNMGCNGKYWKRLYVCEKPSGMKKARQELPRISECPQKWTYFETTSKCYYVGGNDTFIYWADAKNECLKLESNLASIHSKEENVAIQNLLKRTESSSWAWLGSQKVGNTWTWIDRTSWDYTNWSHSEPNPGGPCLHNRIFSENGSWDNMGCNGKYWKRLYVCEKPSIKRT</sequence>
<dbReference type="AlphaFoldDB" id="A0A914EC01"/>
<protein>
    <submittedName>
        <fullName evidence="3">C-type lectin domain-containing protein</fullName>
    </submittedName>
</protein>
<dbReference type="CDD" id="cd00037">
    <property type="entry name" value="CLECT"/>
    <property type="match status" value="2"/>
</dbReference>
<accession>A0A914EC01</accession>
<dbReference type="WBParaSite" id="ACRNAN_scaffold6754.g12729.t1">
    <property type="protein sequence ID" value="ACRNAN_scaffold6754.g12729.t1"/>
    <property type="gene ID" value="ACRNAN_scaffold6754.g12729"/>
</dbReference>
<dbReference type="InterPro" id="IPR016187">
    <property type="entry name" value="CTDL_fold"/>
</dbReference>
<dbReference type="SMART" id="SM00034">
    <property type="entry name" value="CLECT"/>
    <property type="match status" value="2"/>
</dbReference>
<evidence type="ECO:0000313" key="3">
    <source>
        <dbReference type="WBParaSite" id="ACRNAN_scaffold6754.g12729.t1"/>
    </source>
</evidence>
<keyword evidence="2" id="KW-1185">Reference proteome</keyword>
<feature type="domain" description="C-type lectin" evidence="1">
    <location>
        <begin position="140"/>
        <end position="248"/>
    </location>
</feature>
<dbReference type="PROSITE" id="PS50041">
    <property type="entry name" value="C_TYPE_LECTIN_2"/>
    <property type="match status" value="2"/>
</dbReference>
<proteinExistence type="predicted"/>
<feature type="domain" description="C-type lectin" evidence="1">
    <location>
        <begin position="10"/>
        <end position="102"/>
    </location>
</feature>
<dbReference type="Gene3D" id="3.10.100.10">
    <property type="entry name" value="Mannose-Binding Protein A, subunit A"/>
    <property type="match status" value="2"/>
</dbReference>
<dbReference type="PANTHER" id="PTHR22803">
    <property type="entry name" value="MANNOSE, PHOSPHOLIPASE, LECTIN RECEPTOR RELATED"/>
    <property type="match status" value="1"/>
</dbReference>
<dbReference type="SUPFAM" id="SSF56436">
    <property type="entry name" value="C-type lectin-like"/>
    <property type="match status" value="2"/>
</dbReference>
<organism evidence="2 3">
    <name type="scientific">Acrobeloides nanus</name>
    <dbReference type="NCBI Taxonomy" id="290746"/>
    <lineage>
        <taxon>Eukaryota</taxon>
        <taxon>Metazoa</taxon>
        <taxon>Ecdysozoa</taxon>
        <taxon>Nematoda</taxon>
        <taxon>Chromadorea</taxon>
        <taxon>Rhabditida</taxon>
        <taxon>Tylenchina</taxon>
        <taxon>Cephalobomorpha</taxon>
        <taxon>Cephaloboidea</taxon>
        <taxon>Cephalobidae</taxon>
        <taxon>Acrobeloides</taxon>
    </lineage>
</organism>
<evidence type="ECO:0000313" key="2">
    <source>
        <dbReference type="Proteomes" id="UP000887540"/>
    </source>
</evidence>